<sequence length="70" mass="7671">MHLIEKYHGSVLFEGVKEELRKEDKPFSTEIQLGAMIEVPAAAISVGDTFVTPTFAHSARNAIANTDLRA</sequence>
<comment type="caution">
    <text evidence="2">The sequence shown here is derived from an EMBL/GenBank/DDBJ whole genome shotgun (WGS) entry which is preliminary data.</text>
</comment>
<dbReference type="EMBL" id="BARS01005552">
    <property type="protein sequence ID" value="GAF75156.1"/>
    <property type="molecule type" value="Genomic_DNA"/>
</dbReference>
<reference evidence="2" key="1">
    <citation type="journal article" date="2014" name="Front. Microbiol.">
        <title>High frequency of phylogenetically diverse reductive dehalogenase-homologous genes in deep subseafloor sedimentary metagenomes.</title>
        <authorList>
            <person name="Kawai M."/>
            <person name="Futagami T."/>
            <person name="Toyoda A."/>
            <person name="Takaki Y."/>
            <person name="Nishi S."/>
            <person name="Hori S."/>
            <person name="Arai W."/>
            <person name="Tsubouchi T."/>
            <person name="Morono Y."/>
            <person name="Uchiyama I."/>
            <person name="Ito T."/>
            <person name="Fujiyama A."/>
            <person name="Inagaki F."/>
            <person name="Takami H."/>
        </authorList>
    </citation>
    <scope>NUCLEOTIDE SEQUENCE</scope>
    <source>
        <strain evidence="2">Expedition CK06-06</strain>
    </source>
</reference>
<feature type="domain" description="PEP-utilising enzyme C-terminal" evidence="1">
    <location>
        <begin position="12"/>
        <end position="46"/>
    </location>
</feature>
<dbReference type="Gene3D" id="3.20.20.60">
    <property type="entry name" value="Phosphoenolpyruvate-binding domains"/>
    <property type="match status" value="1"/>
</dbReference>
<accession>X0SJ62</accession>
<evidence type="ECO:0000259" key="1">
    <source>
        <dbReference type="Pfam" id="PF02896"/>
    </source>
</evidence>
<proteinExistence type="predicted"/>
<dbReference type="AlphaFoldDB" id="X0SJ62"/>
<dbReference type="Pfam" id="PF02896">
    <property type="entry name" value="PEP-utilizers_C"/>
    <property type="match status" value="1"/>
</dbReference>
<gene>
    <name evidence="2" type="ORF">S01H1_10893</name>
</gene>
<protein>
    <recommendedName>
        <fullName evidence="1">PEP-utilising enzyme C-terminal domain-containing protein</fullName>
    </recommendedName>
</protein>
<dbReference type="InterPro" id="IPR000121">
    <property type="entry name" value="PEP_util_C"/>
</dbReference>
<dbReference type="InterPro" id="IPR040442">
    <property type="entry name" value="Pyrv_kinase-like_dom_sf"/>
</dbReference>
<organism evidence="2">
    <name type="scientific">marine sediment metagenome</name>
    <dbReference type="NCBI Taxonomy" id="412755"/>
    <lineage>
        <taxon>unclassified sequences</taxon>
        <taxon>metagenomes</taxon>
        <taxon>ecological metagenomes</taxon>
    </lineage>
</organism>
<dbReference type="GO" id="GO:0016772">
    <property type="term" value="F:transferase activity, transferring phosphorus-containing groups"/>
    <property type="evidence" value="ECO:0007669"/>
    <property type="project" value="InterPro"/>
</dbReference>
<evidence type="ECO:0000313" key="2">
    <source>
        <dbReference type="EMBL" id="GAF75156.1"/>
    </source>
</evidence>
<name>X0SJ62_9ZZZZ</name>